<protein>
    <submittedName>
        <fullName evidence="1">Uncharacterized protein</fullName>
    </submittedName>
</protein>
<keyword evidence="2" id="KW-1185">Reference proteome</keyword>
<dbReference type="Proteomes" id="UP000239549">
    <property type="component" value="Unassembled WGS sequence"/>
</dbReference>
<dbReference type="EMBL" id="BFAV01000019">
    <property type="protein sequence ID" value="GBF32189.1"/>
    <property type="molecule type" value="Genomic_DNA"/>
</dbReference>
<dbReference type="OrthoDB" id="2111592at2"/>
<sequence length="254" mass="27385">MAKKLIIKGVGTMMAKWKDAGGEEQVLTLGTLQNLKIDMNSEAEDIFGGDGTFPIDSLVKSKSIEITGTDAKFDLAAVSVMLGDSLEENVASYVWELNEIHEADASGKISLQYAVYSGADSDISIYEVESNTRITGSNTVSGKDVTNTGMAGKKVYVNYKRASDVDLVRILKDTSPFPVHVVHHGAFMQKNGKLRGIETELFSCKAKGNFTIDAQRAAASASTVTLQIHDPEMECGMIGTIKVFEMDKTVCTPG</sequence>
<name>A0A2L2X7M4_9FIRM</name>
<proteinExistence type="predicted"/>
<evidence type="ECO:0000313" key="2">
    <source>
        <dbReference type="Proteomes" id="UP000239549"/>
    </source>
</evidence>
<dbReference type="AlphaFoldDB" id="A0A2L2X7M4"/>
<evidence type="ECO:0000313" key="1">
    <source>
        <dbReference type="EMBL" id="GBF32189.1"/>
    </source>
</evidence>
<accession>A0A2L2X7M4</accession>
<gene>
    <name evidence="1" type="ORF">DCCM_0380</name>
</gene>
<organism evidence="1 2">
    <name type="scientific">Desulfocucumis palustris</name>
    <dbReference type="NCBI Taxonomy" id="1898651"/>
    <lineage>
        <taxon>Bacteria</taxon>
        <taxon>Bacillati</taxon>
        <taxon>Bacillota</taxon>
        <taxon>Clostridia</taxon>
        <taxon>Eubacteriales</taxon>
        <taxon>Desulfocucumaceae</taxon>
        <taxon>Desulfocucumis</taxon>
    </lineage>
</organism>
<reference evidence="2" key="1">
    <citation type="submission" date="2018-02" db="EMBL/GenBank/DDBJ databases">
        <title>Genome sequence of Desulfocucumis palustris strain NAW-5.</title>
        <authorList>
            <person name="Watanabe M."/>
            <person name="Kojima H."/>
            <person name="Fukui M."/>
        </authorList>
    </citation>
    <scope>NUCLEOTIDE SEQUENCE [LARGE SCALE GENOMIC DNA]</scope>
    <source>
        <strain evidence="2">NAW-5</strain>
    </source>
</reference>
<comment type="caution">
    <text evidence="1">The sequence shown here is derived from an EMBL/GenBank/DDBJ whole genome shotgun (WGS) entry which is preliminary data.</text>
</comment>
<dbReference type="RefSeq" id="WP_104370756.1">
    <property type="nucleotide sequence ID" value="NZ_BFAV01000019.1"/>
</dbReference>